<dbReference type="GO" id="GO:0070847">
    <property type="term" value="C:core mediator complex"/>
    <property type="evidence" value="ECO:0007669"/>
    <property type="project" value="TreeGrafter"/>
</dbReference>
<evidence type="ECO:0000256" key="4">
    <source>
        <dbReference type="ARBA" id="ARBA00023015"/>
    </source>
</evidence>
<gene>
    <name evidence="9" type="primary">MED8</name>
    <name evidence="11" type="ORF">M7I_8276</name>
</gene>
<comment type="caution">
    <text evidence="11">The sequence shown here is derived from an EMBL/GenBank/DDBJ whole genome shotgun (WGS) entry which is preliminary data.</text>
</comment>
<dbReference type="Pfam" id="PF10232">
    <property type="entry name" value="Med8"/>
    <property type="match status" value="1"/>
</dbReference>
<dbReference type="GO" id="GO:0003712">
    <property type="term" value="F:transcription coregulator activity"/>
    <property type="evidence" value="ECO:0007669"/>
    <property type="project" value="InterPro"/>
</dbReference>
<accession>H0EZK2</accession>
<dbReference type="GO" id="GO:0006357">
    <property type="term" value="P:regulation of transcription by RNA polymerase II"/>
    <property type="evidence" value="ECO:0007669"/>
    <property type="project" value="InterPro"/>
</dbReference>
<comment type="subcellular location">
    <subcellularLocation>
        <location evidence="1 9">Nucleus</location>
    </subcellularLocation>
</comment>
<keyword evidence="5 9" id="KW-0010">Activator</keyword>
<proteinExistence type="inferred from homology"/>
<keyword evidence="7 9" id="KW-0539">Nucleus</keyword>
<organism evidence="11 12">
    <name type="scientific">Glarea lozoyensis (strain ATCC 74030 / MF5533)</name>
    <dbReference type="NCBI Taxonomy" id="1104152"/>
    <lineage>
        <taxon>Eukaryota</taxon>
        <taxon>Fungi</taxon>
        <taxon>Dikarya</taxon>
        <taxon>Ascomycota</taxon>
        <taxon>Pezizomycotina</taxon>
        <taxon>Leotiomycetes</taxon>
        <taxon>Helotiales</taxon>
        <taxon>Helotiaceae</taxon>
        <taxon>Glarea</taxon>
    </lineage>
</organism>
<dbReference type="GO" id="GO:0000978">
    <property type="term" value="F:RNA polymerase II cis-regulatory region sequence-specific DNA binding"/>
    <property type="evidence" value="ECO:0007669"/>
    <property type="project" value="TreeGrafter"/>
</dbReference>
<evidence type="ECO:0000313" key="12">
    <source>
        <dbReference type="Proteomes" id="UP000005446"/>
    </source>
</evidence>
<keyword evidence="6 9" id="KW-0804">Transcription</keyword>
<dbReference type="AlphaFoldDB" id="H0EZK2"/>
<evidence type="ECO:0000313" key="11">
    <source>
        <dbReference type="EMBL" id="EHK96055.1"/>
    </source>
</evidence>
<dbReference type="OrthoDB" id="5329317at2759"/>
<keyword evidence="12" id="KW-1185">Reference proteome</keyword>
<comment type="function">
    <text evidence="9">Component of the Mediator complex, a coactivator involved in the regulated transcription of nearly all RNA polymerase II-dependent genes. Mediator functions as a bridge to convey information from gene-specific regulatory proteins to the basal RNA polymerase II transcription machinery. Mediator is recruited to promoters by direct interactions with regulatory proteins and serves as a scaffold for the assembly of a functional preinitiation complex with RNA polymerase II and the general transcription factors.</text>
</comment>
<feature type="compositionally biased region" description="Low complexity" evidence="10">
    <location>
        <begin position="240"/>
        <end position="250"/>
    </location>
</feature>
<name>H0EZK2_GLAL7</name>
<dbReference type="EMBL" id="AGUE01000288">
    <property type="protein sequence ID" value="EHK96055.1"/>
    <property type="molecule type" value="Genomic_DNA"/>
</dbReference>
<sequence length="262" mass="29151">MAYASLTPEELKALDATRQKFFQLTSSIQSLKNDLARTHPLPQWSSLQVTTAMLSNYMDSITRHLAEHSELMNKVVVYPSTNYPGREQEGLLGMLLRKKLEPPVEALVEEAREIEIKNPKAVSQENEEFADWAAGWIHQRVATAAQSEMVENFTQDERIAGVENVRTGLRRKIDLKPPKIASEEEESSEEEGSEDEEMEDAGLDTAPTRPVEFGMGTVRKNPNALVRTEDDILRFATNGATSAPAAPPSTLNTVWSVGKKAK</sequence>
<evidence type="ECO:0000256" key="2">
    <source>
        <dbReference type="ARBA" id="ARBA00005716"/>
    </source>
</evidence>
<feature type="region of interest" description="Disordered" evidence="10">
    <location>
        <begin position="176"/>
        <end position="225"/>
    </location>
</feature>
<evidence type="ECO:0000256" key="6">
    <source>
        <dbReference type="ARBA" id="ARBA00023163"/>
    </source>
</evidence>
<reference evidence="11 12" key="1">
    <citation type="journal article" date="2012" name="Eukaryot. Cell">
        <title>Genome sequence of the fungus Glarea lozoyensis: the first genome sequence of a species from the Helotiaceae family.</title>
        <authorList>
            <person name="Youssar L."/>
            <person name="Gruening B.A."/>
            <person name="Erxleben A."/>
            <person name="Guenther S."/>
            <person name="Huettel W."/>
        </authorList>
    </citation>
    <scope>NUCLEOTIDE SEQUENCE [LARGE SCALE GENOMIC DNA]</scope>
    <source>
        <strain evidence="12">ATCC 74030 / MF5533</strain>
    </source>
</reference>
<feature type="region of interest" description="Disordered" evidence="10">
    <location>
        <begin position="239"/>
        <end position="262"/>
    </location>
</feature>
<dbReference type="InterPro" id="IPR019364">
    <property type="entry name" value="Mediatior_Med8_fun/met"/>
</dbReference>
<comment type="similarity">
    <text evidence="2 9">Belongs to the Mediator complex subunit 8 family.</text>
</comment>
<evidence type="ECO:0000256" key="8">
    <source>
        <dbReference type="ARBA" id="ARBA00031261"/>
    </source>
</evidence>
<evidence type="ECO:0000256" key="7">
    <source>
        <dbReference type="ARBA" id="ARBA00023242"/>
    </source>
</evidence>
<protein>
    <recommendedName>
        <fullName evidence="3 9">Mediator of RNA polymerase II transcription subunit 8</fullName>
    </recommendedName>
    <alternativeName>
        <fullName evidence="8 9">Mediator complex subunit 8</fullName>
    </alternativeName>
</protein>
<dbReference type="Gene3D" id="1.20.58.1710">
    <property type="match status" value="1"/>
</dbReference>
<dbReference type="Gene3D" id="6.10.250.2610">
    <property type="match status" value="1"/>
</dbReference>
<dbReference type="GO" id="GO:0016592">
    <property type="term" value="C:mediator complex"/>
    <property type="evidence" value="ECO:0007669"/>
    <property type="project" value="InterPro"/>
</dbReference>
<comment type="subunit">
    <text evidence="9">Component of the Mediator complex.</text>
</comment>
<dbReference type="PANTHER" id="PTHR13074:SF9">
    <property type="entry name" value="MEDIATOR OF RNA POLYMERASE II TRANSCRIPTION SUBUNIT 8"/>
    <property type="match status" value="1"/>
</dbReference>
<keyword evidence="4 9" id="KW-0805">Transcription regulation</keyword>
<evidence type="ECO:0000256" key="5">
    <source>
        <dbReference type="ARBA" id="ARBA00023159"/>
    </source>
</evidence>
<evidence type="ECO:0000256" key="9">
    <source>
        <dbReference type="RuleBase" id="RU364144"/>
    </source>
</evidence>
<evidence type="ECO:0000256" key="10">
    <source>
        <dbReference type="SAM" id="MobiDB-lite"/>
    </source>
</evidence>
<dbReference type="PANTHER" id="PTHR13074">
    <property type="entry name" value="MEDIATOR OF RNA POLYMERASE II TRANSCRIPTION SUBUNIT 8"/>
    <property type="match status" value="1"/>
</dbReference>
<dbReference type="Proteomes" id="UP000005446">
    <property type="component" value="Unassembled WGS sequence"/>
</dbReference>
<dbReference type="InParanoid" id="H0EZK2"/>
<evidence type="ECO:0000256" key="1">
    <source>
        <dbReference type="ARBA" id="ARBA00004123"/>
    </source>
</evidence>
<feature type="compositionally biased region" description="Acidic residues" evidence="10">
    <location>
        <begin position="183"/>
        <end position="202"/>
    </location>
</feature>
<dbReference type="HOGENOM" id="CLU_074399_0_1_1"/>
<evidence type="ECO:0000256" key="3">
    <source>
        <dbReference type="ARBA" id="ARBA00020637"/>
    </source>
</evidence>